<comment type="caution">
    <text evidence="1">The sequence shown here is derived from an EMBL/GenBank/DDBJ whole genome shotgun (WGS) entry which is preliminary data.</text>
</comment>
<accession>A0ACA9SDA1</accession>
<keyword evidence="2" id="KW-1185">Reference proteome</keyword>
<gene>
    <name evidence="1" type="ORF">RPERSI_LOCUS29517</name>
</gene>
<organism evidence="1 2">
    <name type="scientific">Racocetra persica</name>
    <dbReference type="NCBI Taxonomy" id="160502"/>
    <lineage>
        <taxon>Eukaryota</taxon>
        <taxon>Fungi</taxon>
        <taxon>Fungi incertae sedis</taxon>
        <taxon>Mucoromycota</taxon>
        <taxon>Glomeromycotina</taxon>
        <taxon>Glomeromycetes</taxon>
        <taxon>Diversisporales</taxon>
        <taxon>Gigasporaceae</taxon>
        <taxon>Racocetra</taxon>
    </lineage>
</organism>
<evidence type="ECO:0000313" key="1">
    <source>
        <dbReference type="EMBL" id="CAG8835344.1"/>
    </source>
</evidence>
<dbReference type="Proteomes" id="UP000789920">
    <property type="component" value="Unassembled WGS sequence"/>
</dbReference>
<protein>
    <submittedName>
        <fullName evidence="1">34082_t:CDS:1</fullName>
    </submittedName>
</protein>
<dbReference type="EMBL" id="CAJVQC010111629">
    <property type="protein sequence ID" value="CAG8835344.1"/>
    <property type="molecule type" value="Genomic_DNA"/>
</dbReference>
<reference evidence="1" key="1">
    <citation type="submission" date="2021-06" db="EMBL/GenBank/DDBJ databases">
        <authorList>
            <person name="Kallberg Y."/>
            <person name="Tangrot J."/>
            <person name="Rosling A."/>
        </authorList>
    </citation>
    <scope>NUCLEOTIDE SEQUENCE</scope>
    <source>
        <strain evidence="1">MA461A</strain>
    </source>
</reference>
<evidence type="ECO:0000313" key="2">
    <source>
        <dbReference type="Proteomes" id="UP000789920"/>
    </source>
</evidence>
<feature type="non-terminal residue" evidence="1">
    <location>
        <position position="1"/>
    </location>
</feature>
<name>A0ACA9SDA1_9GLOM</name>
<feature type="non-terminal residue" evidence="1">
    <location>
        <position position="262"/>
    </location>
</feature>
<sequence>ACKDLEKLPMQLSDNPRIDLFRLIKNCSTIIKEKTACSNNQIELWKSLNNQFVQFKVEFYAFRPIFSIDYSNNYIGERPSGIIDILKDFIEDCPTDKSNISTDQLQQLTEAQVTEIIRNARGRLLPGFIPHSAVQTVIQAHQSQWKKPAINCLNAVYEIMIKVVNETIENIFSRFPGLVGRMEYKAQAWLEECKKQTADHINFTYQMERTTYPFTLDKQMVIDLKTEYLKSLHEAVKFENRTPTDALEVVATVLAYLKISIK</sequence>
<proteinExistence type="predicted"/>